<dbReference type="GO" id="GO:0006259">
    <property type="term" value="P:DNA metabolic process"/>
    <property type="evidence" value="ECO:0007669"/>
    <property type="project" value="UniProtKB-ARBA"/>
</dbReference>
<dbReference type="InterPro" id="IPR012337">
    <property type="entry name" value="RNaseH-like_sf"/>
</dbReference>
<dbReference type="SUPFAM" id="SSF53098">
    <property type="entry name" value="Ribonuclease H-like"/>
    <property type="match status" value="1"/>
</dbReference>
<keyword evidence="2" id="KW-0378">Hydrolase</keyword>
<accession>A0A7Y8D302</accession>
<evidence type="ECO:0000256" key="2">
    <source>
        <dbReference type="ARBA" id="ARBA00022801"/>
    </source>
</evidence>
<dbReference type="GO" id="GO:0008408">
    <property type="term" value="F:3'-5' exonuclease activity"/>
    <property type="evidence" value="ECO:0007669"/>
    <property type="project" value="TreeGrafter"/>
</dbReference>
<organism evidence="5 6">
    <name type="scientific">Pseudomonas putida</name>
    <name type="common">Arthrobacter siderocapsulatus</name>
    <dbReference type="NCBI Taxonomy" id="303"/>
    <lineage>
        <taxon>Bacteria</taxon>
        <taxon>Pseudomonadati</taxon>
        <taxon>Pseudomonadota</taxon>
        <taxon>Gammaproteobacteria</taxon>
        <taxon>Pseudomonadales</taxon>
        <taxon>Pseudomonadaceae</taxon>
        <taxon>Pseudomonas</taxon>
    </lineage>
</organism>
<dbReference type="SMART" id="SM00479">
    <property type="entry name" value="EXOIII"/>
    <property type="match status" value="1"/>
</dbReference>
<dbReference type="Proteomes" id="UP000542695">
    <property type="component" value="Unassembled WGS sequence"/>
</dbReference>
<evidence type="ECO:0000256" key="1">
    <source>
        <dbReference type="ARBA" id="ARBA00022722"/>
    </source>
</evidence>
<evidence type="ECO:0000259" key="4">
    <source>
        <dbReference type="SMART" id="SM00479"/>
    </source>
</evidence>
<dbReference type="AlphaFoldDB" id="A0A7Y8D302"/>
<dbReference type="PANTHER" id="PTHR30231">
    <property type="entry name" value="DNA POLYMERASE III SUBUNIT EPSILON"/>
    <property type="match status" value="1"/>
</dbReference>
<reference evidence="5 6" key="1">
    <citation type="submission" date="2020-04" db="EMBL/GenBank/DDBJ databases">
        <title>Molecular characterization of pseudomonads from Agaricus bisporus reveal novel blotch 2 pathogens in Western Europe.</title>
        <authorList>
            <person name="Taparia T."/>
            <person name="Krijger M."/>
            <person name="Haynes E."/>
            <person name="Elpinstone J.G."/>
            <person name="Noble R."/>
            <person name="Van Der Wolf J."/>
        </authorList>
    </citation>
    <scope>NUCLEOTIDE SEQUENCE [LARGE SCALE GENOMIC DNA]</scope>
    <source>
        <strain evidence="5 6">P7765</strain>
    </source>
</reference>
<dbReference type="RefSeq" id="WP_177011043.1">
    <property type="nucleotide sequence ID" value="NZ_JACARV010000080.1"/>
</dbReference>
<dbReference type="GO" id="GO:0003676">
    <property type="term" value="F:nucleic acid binding"/>
    <property type="evidence" value="ECO:0007669"/>
    <property type="project" value="InterPro"/>
</dbReference>
<protein>
    <submittedName>
        <fullName evidence="5">3'-5' exonuclease</fullName>
    </submittedName>
</protein>
<feature type="domain" description="Exonuclease" evidence="4">
    <location>
        <begin position="106"/>
        <end position="275"/>
    </location>
</feature>
<comment type="caution">
    <text evidence="5">The sequence shown here is derived from an EMBL/GenBank/DDBJ whole genome shotgun (WGS) entry which is preliminary data.</text>
</comment>
<dbReference type="InterPro" id="IPR036397">
    <property type="entry name" value="RNaseH_sf"/>
</dbReference>
<sequence length="291" mass="31493">MNQEQMEAERAAAIAADKCFTKGRLRSEYRMKPAPDTSPVAYYRGAYGSTFGVYRIAECVPLRDRPQKGQVSVKQQRAAKILSVKARMRSKAAQVSAVALGWISGDGRVVDTETTGLGDDAQIIELAIGDMHGNILFKSRLRPTVPIEPQASEINGILDQHLLAAPTWPEIAFEVTALLEGRSVVIFHAEYDKRLLRQTAAAFGMPDPWPESSTSRCAMHLSVRAFGATNKHGTISLAKAAAAAGVTWKGPAHSAAADVLATVDLVHSIARYQQELDAELKALQENQAEGV</sequence>
<dbReference type="PANTHER" id="PTHR30231:SF4">
    <property type="entry name" value="PROTEIN NEN2"/>
    <property type="match status" value="1"/>
</dbReference>
<dbReference type="Gene3D" id="3.30.420.10">
    <property type="entry name" value="Ribonuclease H-like superfamily/Ribonuclease H"/>
    <property type="match status" value="1"/>
</dbReference>
<keyword evidence="1" id="KW-0540">Nuclease</keyword>
<keyword evidence="3 5" id="KW-0269">Exonuclease</keyword>
<name>A0A7Y8D302_PSEPU</name>
<evidence type="ECO:0000313" key="5">
    <source>
        <dbReference type="EMBL" id="NWC83147.1"/>
    </source>
</evidence>
<dbReference type="CDD" id="cd06127">
    <property type="entry name" value="DEDDh"/>
    <property type="match status" value="1"/>
</dbReference>
<dbReference type="Pfam" id="PF00929">
    <property type="entry name" value="RNase_T"/>
    <property type="match status" value="1"/>
</dbReference>
<dbReference type="EMBL" id="JACARV010000080">
    <property type="protein sequence ID" value="NWC83147.1"/>
    <property type="molecule type" value="Genomic_DNA"/>
</dbReference>
<gene>
    <name evidence="5" type="ORF">HX798_23070</name>
</gene>
<evidence type="ECO:0000256" key="3">
    <source>
        <dbReference type="ARBA" id="ARBA00022839"/>
    </source>
</evidence>
<evidence type="ECO:0000313" key="6">
    <source>
        <dbReference type="Proteomes" id="UP000542695"/>
    </source>
</evidence>
<dbReference type="InterPro" id="IPR013520">
    <property type="entry name" value="Ribonucl_H"/>
</dbReference>
<proteinExistence type="predicted"/>